<dbReference type="PANTHER" id="PTHR42792">
    <property type="entry name" value="FLAGELLIN"/>
    <property type="match status" value="1"/>
</dbReference>
<dbReference type="EMBL" id="LT841305">
    <property type="protein sequence ID" value="SMH67508.1"/>
    <property type="molecule type" value="Genomic_DNA"/>
</dbReference>
<reference evidence="6" key="2">
    <citation type="submission" date="2014-07" db="EMBL/GenBank/DDBJ databases">
        <title>Initial genome analysis of the psychrotolerant acidophile Acidithiobacillus ferrivorans CF27: insights into iron and sulfur oxidation pathways and into biofilm formation.</title>
        <authorList>
            <person name="Talla E."/>
            <person name="Hedrich S."/>
            <person name="Mangenot S."/>
            <person name="Ji B."/>
            <person name="Johnson D.B."/>
            <person name="Barbe V."/>
            <person name="Bonnefoy V."/>
        </authorList>
    </citation>
    <scope>NUCLEOTIDE SEQUENCE [LARGE SCALE GENOMIC DNA]</scope>
    <source>
        <strain evidence="6">CF27</strain>
    </source>
</reference>
<reference evidence="7 10" key="4">
    <citation type="submission" date="2020-07" db="EMBL/GenBank/DDBJ databases">
        <title>Complete genome sequence analysis of Acidithiobacillus ferrivorans XJFY6S-08 reveals extreme environmental adaptation to alpine acid mine drainage.</title>
        <authorList>
            <person name="Yan L."/>
            <person name="Ni Y."/>
        </authorList>
    </citation>
    <scope>NUCLEOTIDE SEQUENCE [LARGE SCALE GENOMIC DNA]</scope>
    <source>
        <strain evidence="7 10">XJFY6S-08</strain>
    </source>
</reference>
<gene>
    <name evidence="7" type="primary">flgL</name>
    <name evidence="8" type="ORF">AFERRI_50709</name>
    <name evidence="6" type="ORF">AFERRI_530042</name>
    <name evidence="7" type="ORF">H2515_11430</name>
</gene>
<reference evidence="8 9" key="3">
    <citation type="submission" date="2017-03" db="EMBL/GenBank/DDBJ databases">
        <authorList>
            <person name="Regsiter A."/>
            <person name="William W."/>
        </authorList>
    </citation>
    <scope>NUCLEOTIDE SEQUENCE [LARGE SCALE GENOMIC DNA]</scope>
    <source>
        <strain evidence="8">PRJEB5721</strain>
    </source>
</reference>
<dbReference type="RefSeq" id="WP_051984871.1">
    <property type="nucleotide sequence ID" value="NZ_CCCS020000049.1"/>
</dbReference>
<evidence type="ECO:0000313" key="7">
    <source>
        <dbReference type="EMBL" id="QQD72030.1"/>
    </source>
</evidence>
<dbReference type="InterPro" id="IPR001029">
    <property type="entry name" value="Flagellin_N"/>
</dbReference>
<dbReference type="AlphaFoldDB" id="A0A060URA0"/>
<dbReference type="EMBL" id="CP059488">
    <property type="protein sequence ID" value="QQD72030.1"/>
    <property type="molecule type" value="Genomic_DNA"/>
</dbReference>
<dbReference type="Proteomes" id="UP000595420">
    <property type="component" value="Chromosome"/>
</dbReference>
<dbReference type="GO" id="GO:0005576">
    <property type="term" value="C:extracellular region"/>
    <property type="evidence" value="ECO:0007669"/>
    <property type="project" value="UniProtKB-SubCell"/>
</dbReference>
<evidence type="ECO:0000256" key="3">
    <source>
        <dbReference type="ARBA" id="ARBA00005709"/>
    </source>
</evidence>
<dbReference type="PANTHER" id="PTHR42792:SF1">
    <property type="entry name" value="FLAGELLAR HOOK-ASSOCIATED PROTEIN 3"/>
    <property type="match status" value="1"/>
</dbReference>
<feature type="domain" description="Flagellin N-terminal" evidence="5">
    <location>
        <begin position="6"/>
        <end position="142"/>
    </location>
</feature>
<dbReference type="GO" id="GO:0005198">
    <property type="term" value="F:structural molecule activity"/>
    <property type="evidence" value="ECO:0007669"/>
    <property type="project" value="InterPro"/>
</dbReference>
<name>A0A060URA0_9PROT</name>
<dbReference type="Pfam" id="PF00669">
    <property type="entry name" value="Flagellin_N"/>
    <property type="match status" value="1"/>
</dbReference>
<organism evidence="6">
    <name type="scientific">Acidithiobacillus ferrivorans</name>
    <dbReference type="NCBI Taxonomy" id="160808"/>
    <lineage>
        <taxon>Bacteria</taxon>
        <taxon>Pseudomonadati</taxon>
        <taxon>Pseudomonadota</taxon>
        <taxon>Acidithiobacillia</taxon>
        <taxon>Acidithiobacillales</taxon>
        <taxon>Acidithiobacillaceae</taxon>
        <taxon>Acidithiobacillus</taxon>
    </lineage>
</organism>
<dbReference type="GO" id="GO:0071973">
    <property type="term" value="P:bacterial-type flagellum-dependent cell motility"/>
    <property type="evidence" value="ECO:0007669"/>
    <property type="project" value="InterPro"/>
</dbReference>
<dbReference type="GO" id="GO:0009424">
    <property type="term" value="C:bacterial-type flagellum hook"/>
    <property type="evidence" value="ECO:0007669"/>
    <property type="project" value="InterPro"/>
</dbReference>
<comment type="similarity">
    <text evidence="3">Belongs to the bacterial flagellin family.</text>
</comment>
<evidence type="ECO:0000259" key="5">
    <source>
        <dbReference type="Pfam" id="PF00669"/>
    </source>
</evidence>
<dbReference type="InterPro" id="IPR013384">
    <property type="entry name" value="Flagell_FlgL"/>
</dbReference>
<dbReference type="EMBL" id="CCCS020000049">
    <property type="protein sequence ID" value="CDQ11147.1"/>
    <property type="molecule type" value="Genomic_DNA"/>
</dbReference>
<keyword evidence="6" id="KW-0966">Cell projection</keyword>
<evidence type="ECO:0000256" key="2">
    <source>
        <dbReference type="ARBA" id="ARBA00004613"/>
    </source>
</evidence>
<keyword evidence="6" id="KW-0282">Flagellum</keyword>
<keyword evidence="9" id="KW-1185">Reference proteome</keyword>
<evidence type="ECO:0000313" key="10">
    <source>
        <dbReference type="Proteomes" id="UP000595420"/>
    </source>
</evidence>
<keyword evidence="6" id="KW-0969">Cilium</keyword>
<evidence type="ECO:0000313" key="6">
    <source>
        <dbReference type="EMBL" id="CDQ11147.1"/>
    </source>
</evidence>
<keyword evidence="4" id="KW-0975">Bacterial flagellum</keyword>
<dbReference type="Proteomes" id="UP000193925">
    <property type="component" value="Chromosome AFERRI"/>
</dbReference>
<dbReference type="NCBIfam" id="TIGR02550">
    <property type="entry name" value="flagell_flgL"/>
    <property type="match status" value="1"/>
</dbReference>
<dbReference type="SUPFAM" id="SSF64518">
    <property type="entry name" value="Phase 1 flagellin"/>
    <property type="match status" value="1"/>
</dbReference>
<comment type="subcellular location">
    <subcellularLocation>
        <location evidence="1">Bacterial flagellum</location>
    </subcellularLocation>
    <subcellularLocation>
        <location evidence="2">Secreted</location>
    </subcellularLocation>
</comment>
<dbReference type="Gene3D" id="1.20.1330.10">
    <property type="entry name" value="f41 fragment of flagellin, N-terminal domain"/>
    <property type="match status" value="1"/>
</dbReference>
<dbReference type="InterPro" id="IPR001492">
    <property type="entry name" value="Flagellin"/>
</dbReference>
<sequence>MISAISTPNSYALPTNAILADQSQLTTLNQELATGLAISNPGGNPTAASQNVQITQQIAALTLDGETSGLAQSSLQTLSSTMGSISSLVQSLRQTALTAANGTVNAQDRQALATSVNEGLQQLLQLGNSQTPDGNYLLSGSQSSTSPFALNGGTVSYEGNAGTNRLQIAPGLTIPTSLSGQFLLMDIPTGNGYAAVNAASGNVGAATVAVGGVTNLAAATAMDVQNQSYSLQFSTGSAGSSGYAVVNASGTTVASGSYTPGTVIDVAGSQFTLQGTPAAGDIFTIAPAKNQSLFQTVQQMSTLLSQGGSGGAPGAQFDQGMNNILANFNQGLTRLLTGQAAVGSSLAQINAVSQTNSTQQTNDAITQSGLISANLPAVATAFEQGSTALQAALGAFSAIQGMNLFTTLKL</sequence>
<evidence type="ECO:0000256" key="1">
    <source>
        <dbReference type="ARBA" id="ARBA00004365"/>
    </source>
</evidence>
<protein>
    <submittedName>
        <fullName evidence="7">Flagellar hook-associated protein FlgL</fullName>
    </submittedName>
    <submittedName>
        <fullName evidence="6">Putative flagellin FlgL</fullName>
    </submittedName>
</protein>
<evidence type="ECO:0000313" key="9">
    <source>
        <dbReference type="Proteomes" id="UP000193925"/>
    </source>
</evidence>
<reference evidence="6" key="1">
    <citation type="submission" date="2014-03" db="EMBL/GenBank/DDBJ databases">
        <authorList>
            <person name="Genoscope - CEA"/>
        </authorList>
    </citation>
    <scope>NUCLEOTIDE SEQUENCE [LARGE SCALE GENOMIC DNA]</scope>
    <source>
        <strain evidence="6">CF27</strain>
    </source>
</reference>
<accession>A0A060URA0</accession>
<proteinExistence type="inferred from homology"/>
<evidence type="ECO:0000313" key="8">
    <source>
        <dbReference type="EMBL" id="SMH67508.1"/>
    </source>
</evidence>
<evidence type="ECO:0000256" key="4">
    <source>
        <dbReference type="ARBA" id="ARBA00023143"/>
    </source>
</evidence>